<dbReference type="AlphaFoldDB" id="A0A8E2JZB3"/>
<evidence type="ECO:0000259" key="1">
    <source>
        <dbReference type="Pfam" id="PF06985"/>
    </source>
</evidence>
<dbReference type="Pfam" id="PF06985">
    <property type="entry name" value="HET"/>
    <property type="match status" value="1"/>
</dbReference>
<keyword evidence="3" id="KW-1185">Reference proteome</keyword>
<dbReference type="Proteomes" id="UP000250140">
    <property type="component" value="Unassembled WGS sequence"/>
</dbReference>
<dbReference type="PANTHER" id="PTHR33112">
    <property type="entry name" value="DOMAIN PROTEIN, PUTATIVE-RELATED"/>
    <property type="match status" value="1"/>
</dbReference>
<reference evidence="2 3" key="1">
    <citation type="journal article" date="2016" name="Nat. Commun.">
        <title>Ectomycorrhizal ecology is imprinted in the genome of the dominant symbiotic fungus Cenococcum geophilum.</title>
        <authorList>
            <consortium name="DOE Joint Genome Institute"/>
            <person name="Peter M."/>
            <person name="Kohler A."/>
            <person name="Ohm R.A."/>
            <person name="Kuo A."/>
            <person name="Krutzmann J."/>
            <person name="Morin E."/>
            <person name="Arend M."/>
            <person name="Barry K.W."/>
            <person name="Binder M."/>
            <person name="Choi C."/>
            <person name="Clum A."/>
            <person name="Copeland A."/>
            <person name="Grisel N."/>
            <person name="Haridas S."/>
            <person name="Kipfer T."/>
            <person name="LaButti K."/>
            <person name="Lindquist E."/>
            <person name="Lipzen A."/>
            <person name="Maire R."/>
            <person name="Meier B."/>
            <person name="Mihaltcheva S."/>
            <person name="Molinier V."/>
            <person name="Murat C."/>
            <person name="Poggeler S."/>
            <person name="Quandt C.A."/>
            <person name="Sperisen C."/>
            <person name="Tritt A."/>
            <person name="Tisserant E."/>
            <person name="Crous P.W."/>
            <person name="Henrissat B."/>
            <person name="Nehls U."/>
            <person name="Egli S."/>
            <person name="Spatafora J.W."/>
            <person name="Grigoriev I.V."/>
            <person name="Martin F.M."/>
        </authorList>
    </citation>
    <scope>NUCLEOTIDE SEQUENCE [LARGE SCALE GENOMIC DNA]</scope>
    <source>
        <strain evidence="2 3">CBS 207.34</strain>
    </source>
</reference>
<dbReference type="OrthoDB" id="2958217at2759"/>
<evidence type="ECO:0000313" key="3">
    <source>
        <dbReference type="Proteomes" id="UP000250140"/>
    </source>
</evidence>
<gene>
    <name evidence="2" type="ORF">AOQ84DRAFT_269873</name>
</gene>
<name>A0A8E2JZB3_9PEZI</name>
<feature type="non-terminal residue" evidence="2">
    <location>
        <position position="1"/>
    </location>
</feature>
<dbReference type="InterPro" id="IPR010730">
    <property type="entry name" value="HET"/>
</dbReference>
<dbReference type="EMBL" id="KV748497">
    <property type="protein sequence ID" value="OCL15003.1"/>
    <property type="molecule type" value="Genomic_DNA"/>
</dbReference>
<feature type="domain" description="Heterokaryon incompatibility" evidence="1">
    <location>
        <begin position="1"/>
        <end position="93"/>
    </location>
</feature>
<proteinExistence type="predicted"/>
<dbReference type="PANTHER" id="PTHR33112:SF16">
    <property type="entry name" value="HETEROKARYON INCOMPATIBILITY DOMAIN-CONTAINING PROTEIN"/>
    <property type="match status" value="1"/>
</dbReference>
<organism evidence="2 3">
    <name type="scientific">Glonium stellatum</name>
    <dbReference type="NCBI Taxonomy" id="574774"/>
    <lineage>
        <taxon>Eukaryota</taxon>
        <taxon>Fungi</taxon>
        <taxon>Dikarya</taxon>
        <taxon>Ascomycota</taxon>
        <taxon>Pezizomycotina</taxon>
        <taxon>Dothideomycetes</taxon>
        <taxon>Pleosporomycetidae</taxon>
        <taxon>Gloniales</taxon>
        <taxon>Gloniaceae</taxon>
        <taxon>Glonium</taxon>
    </lineage>
</organism>
<accession>A0A8E2JZB3</accession>
<sequence length="93" mass="10665">YACLSYVWGPTDPPPQPPLVLTTRETLSLHQRSIPFYSLPQTLRDAISFVRGLGLRYIWIDALCIVQDDNADWLRECSRMRLIFANSRLTLAA</sequence>
<feature type="non-terminal residue" evidence="2">
    <location>
        <position position="93"/>
    </location>
</feature>
<evidence type="ECO:0000313" key="2">
    <source>
        <dbReference type="EMBL" id="OCL15003.1"/>
    </source>
</evidence>
<protein>
    <recommendedName>
        <fullName evidence="1">Heterokaryon incompatibility domain-containing protein</fullName>
    </recommendedName>
</protein>